<feature type="transmembrane region" description="Helical" evidence="8">
    <location>
        <begin position="235"/>
        <end position="254"/>
    </location>
</feature>
<dbReference type="InterPro" id="IPR005828">
    <property type="entry name" value="MFS_sugar_transport-like"/>
</dbReference>
<feature type="transmembrane region" description="Helical" evidence="8">
    <location>
        <begin position="178"/>
        <end position="196"/>
    </location>
</feature>
<organism evidence="10 11">
    <name type="scientific">Hoyosella altamirensis</name>
    <dbReference type="NCBI Taxonomy" id="616997"/>
    <lineage>
        <taxon>Bacteria</taxon>
        <taxon>Bacillati</taxon>
        <taxon>Actinomycetota</taxon>
        <taxon>Actinomycetes</taxon>
        <taxon>Mycobacteriales</taxon>
        <taxon>Hoyosellaceae</taxon>
        <taxon>Hoyosella</taxon>
    </lineage>
</organism>
<feature type="transmembrane region" description="Helical" evidence="8">
    <location>
        <begin position="260"/>
        <end position="279"/>
    </location>
</feature>
<dbReference type="PRINTS" id="PR01035">
    <property type="entry name" value="TCRTETA"/>
</dbReference>
<dbReference type="PANTHER" id="PTHR43124:SF3">
    <property type="entry name" value="CHLORAMPHENICOL EFFLUX PUMP RV0191"/>
    <property type="match status" value="1"/>
</dbReference>
<keyword evidence="6 8" id="KW-0472">Membrane</keyword>
<dbReference type="Gene3D" id="1.20.1720.10">
    <property type="entry name" value="Multidrug resistance protein D"/>
    <property type="match status" value="1"/>
</dbReference>
<accession>A0A839RIU6</accession>
<dbReference type="InterPro" id="IPR011701">
    <property type="entry name" value="MFS"/>
</dbReference>
<dbReference type="InterPro" id="IPR020846">
    <property type="entry name" value="MFS_dom"/>
</dbReference>
<evidence type="ECO:0000256" key="3">
    <source>
        <dbReference type="ARBA" id="ARBA00022475"/>
    </source>
</evidence>
<evidence type="ECO:0000256" key="5">
    <source>
        <dbReference type="ARBA" id="ARBA00022989"/>
    </source>
</evidence>
<feature type="domain" description="Major facilitator superfamily (MFS) profile" evidence="9">
    <location>
        <begin position="23"/>
        <end position="403"/>
    </location>
</feature>
<dbReference type="InterPro" id="IPR036259">
    <property type="entry name" value="MFS_trans_sf"/>
</dbReference>
<keyword evidence="5 8" id="KW-1133">Transmembrane helix</keyword>
<comment type="subcellular location">
    <subcellularLocation>
        <location evidence="1">Cell membrane</location>
        <topology evidence="1">Multi-pass membrane protein</topology>
    </subcellularLocation>
</comment>
<proteinExistence type="inferred from homology"/>
<comment type="similarity">
    <text evidence="2">Belongs to the major facilitator superfamily. TCR/Tet family.</text>
</comment>
<dbReference type="CDD" id="cd17325">
    <property type="entry name" value="MFS_MdtG_SLC18_like"/>
    <property type="match status" value="1"/>
</dbReference>
<feature type="transmembrane region" description="Helical" evidence="8">
    <location>
        <begin position="51"/>
        <end position="76"/>
    </location>
</feature>
<dbReference type="InterPro" id="IPR005829">
    <property type="entry name" value="Sugar_transporter_CS"/>
</dbReference>
<feature type="transmembrane region" description="Helical" evidence="8">
    <location>
        <begin position="313"/>
        <end position="330"/>
    </location>
</feature>
<feature type="transmembrane region" description="Helical" evidence="8">
    <location>
        <begin position="24"/>
        <end position="45"/>
    </location>
</feature>
<dbReference type="Pfam" id="PF00083">
    <property type="entry name" value="Sugar_tr"/>
    <property type="match status" value="1"/>
</dbReference>
<keyword evidence="11" id="KW-1185">Reference proteome</keyword>
<comment type="caution">
    <text evidence="10">The sequence shown here is derived from an EMBL/GenBank/DDBJ whole genome shotgun (WGS) entry which is preliminary data.</text>
</comment>
<keyword evidence="4 8" id="KW-0812">Transmembrane</keyword>
<dbReference type="InterPro" id="IPR001958">
    <property type="entry name" value="Tet-R_TetA/multi-R_MdtG-like"/>
</dbReference>
<dbReference type="PROSITE" id="PS00216">
    <property type="entry name" value="SUGAR_TRANSPORT_1"/>
    <property type="match status" value="1"/>
</dbReference>
<reference evidence="10 11" key="1">
    <citation type="submission" date="2020-08" db="EMBL/GenBank/DDBJ databases">
        <title>Sequencing the genomes of 1000 actinobacteria strains.</title>
        <authorList>
            <person name="Klenk H.-P."/>
        </authorList>
    </citation>
    <scope>NUCLEOTIDE SEQUENCE [LARGE SCALE GENOMIC DNA]</scope>
    <source>
        <strain evidence="10 11">DSM 45258</strain>
    </source>
</reference>
<evidence type="ECO:0000259" key="9">
    <source>
        <dbReference type="PROSITE" id="PS50850"/>
    </source>
</evidence>
<evidence type="ECO:0000313" key="11">
    <source>
        <dbReference type="Proteomes" id="UP000567922"/>
    </source>
</evidence>
<gene>
    <name evidence="10" type="ORF">FHU29_000582</name>
</gene>
<feature type="transmembrane region" description="Helical" evidence="8">
    <location>
        <begin position="378"/>
        <end position="398"/>
    </location>
</feature>
<dbReference type="Gene3D" id="1.20.1250.20">
    <property type="entry name" value="MFS general substrate transporter like domains"/>
    <property type="match status" value="1"/>
</dbReference>
<dbReference type="PANTHER" id="PTHR43124">
    <property type="entry name" value="PURINE EFFLUX PUMP PBUE"/>
    <property type="match status" value="1"/>
</dbReference>
<dbReference type="Pfam" id="PF07690">
    <property type="entry name" value="MFS_1"/>
    <property type="match status" value="1"/>
</dbReference>
<feature type="transmembrane region" description="Helical" evidence="8">
    <location>
        <begin position="351"/>
        <end position="372"/>
    </location>
</feature>
<keyword evidence="3" id="KW-1003">Cell membrane</keyword>
<dbReference type="PROSITE" id="PS50850">
    <property type="entry name" value="MFS"/>
    <property type="match status" value="1"/>
</dbReference>
<evidence type="ECO:0000256" key="4">
    <source>
        <dbReference type="ARBA" id="ARBA00022692"/>
    </source>
</evidence>
<feature type="region of interest" description="Disordered" evidence="7">
    <location>
        <begin position="409"/>
        <end position="429"/>
    </location>
</feature>
<evidence type="ECO:0000256" key="7">
    <source>
        <dbReference type="SAM" id="MobiDB-lite"/>
    </source>
</evidence>
<feature type="transmembrane region" description="Helical" evidence="8">
    <location>
        <begin position="150"/>
        <end position="172"/>
    </location>
</feature>
<feature type="transmembrane region" description="Helical" evidence="8">
    <location>
        <begin position="291"/>
        <end position="307"/>
    </location>
</feature>
<evidence type="ECO:0000313" key="10">
    <source>
        <dbReference type="EMBL" id="MBB3036148.1"/>
    </source>
</evidence>
<name>A0A839RIU6_9ACTN</name>
<feature type="transmembrane region" description="Helical" evidence="8">
    <location>
        <begin position="114"/>
        <end position="138"/>
    </location>
</feature>
<feature type="transmembrane region" description="Helical" evidence="8">
    <location>
        <begin position="88"/>
        <end position="108"/>
    </location>
</feature>
<evidence type="ECO:0000256" key="1">
    <source>
        <dbReference type="ARBA" id="ARBA00004651"/>
    </source>
</evidence>
<dbReference type="GO" id="GO:0022857">
    <property type="term" value="F:transmembrane transporter activity"/>
    <property type="evidence" value="ECO:0007669"/>
    <property type="project" value="InterPro"/>
</dbReference>
<dbReference type="AlphaFoldDB" id="A0A839RIU6"/>
<dbReference type="GO" id="GO:0005886">
    <property type="term" value="C:plasma membrane"/>
    <property type="evidence" value="ECO:0007669"/>
    <property type="project" value="UniProtKB-SubCell"/>
</dbReference>
<sequence length="429" mass="44442">MGRFIRRRQSAPTSDSHRDTMRQIWVLVAAAFVIALGFGLIAPVLPEFARSFNVGITAASAIVSVFALTRLIFAPASGQLVQKLGERPVYLGGLAIVAVSTAACAAAQNYWQLMIFRGLGGIGSTMFTISAMALLIRLAPPDMRGRVNSLYSSAFLLGSIGGPLIGGLLGGLGLRVPFIAYAAALVVAIIVVQTQLSHTGPGGGGTQSAREEFLVRDAIRDPAYRAALLTNLAHGWATFGVRVAVIPLFAVAALTAGPRLAGLALAAFSAGMAFILITAGRLSDRYGRKPPTVLGLFVAGGATIALGLSDVTWVFLVLCVVGGMGTGLFVPGQQAAVADIIGSDRNGGRALATFQMTSDFGAIVGPILAGLIAEQVSFGAAFALTGAMLVAAAIYWLFAPETIVRAAHEARTESSDHPRVDPGKRPEEG</sequence>
<evidence type="ECO:0000256" key="6">
    <source>
        <dbReference type="ARBA" id="ARBA00023136"/>
    </source>
</evidence>
<evidence type="ECO:0000256" key="8">
    <source>
        <dbReference type="SAM" id="Phobius"/>
    </source>
</evidence>
<dbReference type="InterPro" id="IPR050189">
    <property type="entry name" value="MFS_Efflux_Transporters"/>
</dbReference>
<protein>
    <submittedName>
        <fullName evidence="10">MFS family permease</fullName>
    </submittedName>
</protein>
<dbReference type="EMBL" id="JACHWS010000001">
    <property type="protein sequence ID" value="MBB3036148.1"/>
    <property type="molecule type" value="Genomic_DNA"/>
</dbReference>
<dbReference type="SUPFAM" id="SSF103473">
    <property type="entry name" value="MFS general substrate transporter"/>
    <property type="match status" value="1"/>
</dbReference>
<evidence type="ECO:0000256" key="2">
    <source>
        <dbReference type="ARBA" id="ARBA00007520"/>
    </source>
</evidence>
<dbReference type="Proteomes" id="UP000567922">
    <property type="component" value="Unassembled WGS sequence"/>
</dbReference>
<dbReference type="OrthoDB" id="9793283at2"/>